<dbReference type="Gene3D" id="1.10.155.10">
    <property type="entry name" value="Chemotaxis receptor methyltransferase CheR, N-terminal domain"/>
    <property type="match status" value="1"/>
</dbReference>
<evidence type="ECO:0000256" key="4">
    <source>
        <dbReference type="ARBA" id="ARBA00022679"/>
    </source>
</evidence>
<dbReference type="SUPFAM" id="SSF47757">
    <property type="entry name" value="Chemotaxis receptor methyltransferase CheR, N-terminal domain"/>
    <property type="match status" value="1"/>
</dbReference>
<evidence type="ECO:0000313" key="9">
    <source>
        <dbReference type="Proteomes" id="UP000231658"/>
    </source>
</evidence>
<organism evidence="8 9">
    <name type="scientific">Candidatus Terasakiella magnetica</name>
    <dbReference type="NCBI Taxonomy" id="1867952"/>
    <lineage>
        <taxon>Bacteria</taxon>
        <taxon>Pseudomonadati</taxon>
        <taxon>Pseudomonadota</taxon>
        <taxon>Alphaproteobacteria</taxon>
        <taxon>Rhodospirillales</taxon>
        <taxon>Terasakiellaceae</taxon>
        <taxon>Terasakiella</taxon>
    </lineage>
</organism>
<dbReference type="STRING" id="1867952.MTBPR1_70089"/>
<keyword evidence="9" id="KW-1185">Reference proteome</keyword>
<keyword evidence="3 8" id="KW-0489">Methyltransferase</keyword>
<dbReference type="AlphaFoldDB" id="A0A1C3RKM5"/>
<dbReference type="GO" id="GO:0032259">
    <property type="term" value="P:methylation"/>
    <property type="evidence" value="ECO:0007669"/>
    <property type="project" value="UniProtKB-KW"/>
</dbReference>
<dbReference type="SUPFAM" id="SSF53335">
    <property type="entry name" value="S-adenosyl-L-methionine-dependent methyltransferases"/>
    <property type="match status" value="1"/>
</dbReference>
<dbReference type="InterPro" id="IPR022642">
    <property type="entry name" value="CheR_C"/>
</dbReference>
<evidence type="ECO:0000256" key="5">
    <source>
        <dbReference type="ARBA" id="ARBA00022691"/>
    </source>
</evidence>
<dbReference type="EMBL" id="FLYE01000046">
    <property type="protein sequence ID" value="SCA57817.1"/>
    <property type="molecule type" value="Genomic_DNA"/>
</dbReference>
<dbReference type="PROSITE" id="PS50123">
    <property type="entry name" value="CHER"/>
    <property type="match status" value="1"/>
</dbReference>
<dbReference type="EC" id="2.1.1.80" evidence="2"/>
<keyword evidence="4 8" id="KW-0808">Transferase</keyword>
<feature type="compositionally biased region" description="Low complexity" evidence="6">
    <location>
        <begin position="315"/>
        <end position="325"/>
    </location>
</feature>
<dbReference type="InterPro" id="IPR022641">
    <property type="entry name" value="CheR_N"/>
</dbReference>
<comment type="catalytic activity">
    <reaction evidence="1">
        <text>L-glutamyl-[protein] + S-adenosyl-L-methionine = [protein]-L-glutamate 5-O-methyl ester + S-adenosyl-L-homocysteine</text>
        <dbReference type="Rhea" id="RHEA:24452"/>
        <dbReference type="Rhea" id="RHEA-COMP:10208"/>
        <dbReference type="Rhea" id="RHEA-COMP:10311"/>
        <dbReference type="ChEBI" id="CHEBI:29973"/>
        <dbReference type="ChEBI" id="CHEBI:57856"/>
        <dbReference type="ChEBI" id="CHEBI:59789"/>
        <dbReference type="ChEBI" id="CHEBI:82795"/>
        <dbReference type="EC" id="2.1.1.80"/>
    </reaction>
</comment>
<protein>
    <recommendedName>
        <fullName evidence="2">protein-glutamate O-methyltransferase</fullName>
        <ecNumber evidence="2">2.1.1.80</ecNumber>
    </recommendedName>
</protein>
<evidence type="ECO:0000256" key="6">
    <source>
        <dbReference type="SAM" id="MobiDB-lite"/>
    </source>
</evidence>
<sequence>MRPDDFQFLATLVKERSGLVLTQDKSYLLESRLMPVARKRGMKGLEDLVAAMKTRMDNTLADEITEAMTTNESFFFRDIKPFDIFRDTVLPNLLKTRASKKTFRIWCAAASSGQEPYSIAMVLKEAAAQLAGWRIEIVGTDISKEMLDKAQAGLYSQFEVQRGLPVQQLVKYFKKRDDLWQIDSALRGMVQYKEFNLLEDMKSLGTFDVVFCRNVLIYFDQQTKGDVLGRMAKQMSEDGVLYLGGAETVLGISDAFKPVQGLRGIYSRPHCAESLGTVSEGAAAAPAPAPAAPTGFAKPKHMVEGRAPKGAEPSPAARPGVTPRPAAAPRPGAPRPASGTTPPPRPAPRPGAAPAGTPPRPTRPIGGGAGSTTKPGSLPPRPGVKKP</sequence>
<dbReference type="SMART" id="SM00138">
    <property type="entry name" value="MeTrc"/>
    <property type="match status" value="1"/>
</dbReference>
<gene>
    <name evidence="8" type="ORF">MTBPR1_70089</name>
</gene>
<dbReference type="InterPro" id="IPR036804">
    <property type="entry name" value="CheR_N_sf"/>
</dbReference>
<feature type="compositionally biased region" description="Pro residues" evidence="6">
    <location>
        <begin position="377"/>
        <end position="387"/>
    </location>
</feature>
<proteinExistence type="predicted"/>
<dbReference type="InterPro" id="IPR029063">
    <property type="entry name" value="SAM-dependent_MTases_sf"/>
</dbReference>
<dbReference type="PANTHER" id="PTHR24422:SF21">
    <property type="entry name" value="CHEMOTAXIS PROTEIN METHYLTRANSFERASE 1"/>
    <property type="match status" value="1"/>
</dbReference>
<dbReference type="Proteomes" id="UP000231658">
    <property type="component" value="Unassembled WGS sequence"/>
</dbReference>
<dbReference type="Pfam" id="PF03705">
    <property type="entry name" value="CheR_N"/>
    <property type="match status" value="1"/>
</dbReference>
<evidence type="ECO:0000313" key="8">
    <source>
        <dbReference type="EMBL" id="SCA57817.1"/>
    </source>
</evidence>
<evidence type="ECO:0000259" key="7">
    <source>
        <dbReference type="PROSITE" id="PS50123"/>
    </source>
</evidence>
<dbReference type="InterPro" id="IPR050903">
    <property type="entry name" value="Bact_Chemotaxis_MeTrfase"/>
</dbReference>
<feature type="region of interest" description="Disordered" evidence="6">
    <location>
        <begin position="284"/>
        <end position="387"/>
    </location>
</feature>
<dbReference type="Pfam" id="PF01739">
    <property type="entry name" value="CheR"/>
    <property type="match status" value="1"/>
</dbReference>
<keyword evidence="5" id="KW-0949">S-adenosyl-L-methionine</keyword>
<dbReference type="PRINTS" id="PR00996">
    <property type="entry name" value="CHERMTFRASE"/>
</dbReference>
<feature type="compositionally biased region" description="Pro residues" evidence="6">
    <location>
        <begin position="341"/>
        <end position="362"/>
    </location>
</feature>
<feature type="domain" description="CheR-type methyltransferase" evidence="7">
    <location>
        <begin position="1"/>
        <end position="269"/>
    </location>
</feature>
<dbReference type="InterPro" id="IPR000780">
    <property type="entry name" value="CheR_MeTrfase"/>
</dbReference>
<dbReference type="OrthoDB" id="9816309at2"/>
<dbReference type="Gene3D" id="3.40.50.150">
    <property type="entry name" value="Vaccinia Virus protein VP39"/>
    <property type="match status" value="1"/>
</dbReference>
<accession>A0A1C3RKM5</accession>
<reference evidence="8 9" key="1">
    <citation type="submission" date="2016-07" db="EMBL/GenBank/DDBJ databases">
        <authorList>
            <person name="Lefevre C.T."/>
        </authorList>
    </citation>
    <scope>NUCLEOTIDE SEQUENCE [LARGE SCALE GENOMIC DNA]</scope>
    <source>
        <strain evidence="8">PR1</strain>
    </source>
</reference>
<evidence type="ECO:0000256" key="1">
    <source>
        <dbReference type="ARBA" id="ARBA00001541"/>
    </source>
</evidence>
<dbReference type="GO" id="GO:0008983">
    <property type="term" value="F:protein-glutamate O-methyltransferase activity"/>
    <property type="evidence" value="ECO:0007669"/>
    <property type="project" value="UniProtKB-EC"/>
</dbReference>
<dbReference type="PANTHER" id="PTHR24422">
    <property type="entry name" value="CHEMOTAXIS PROTEIN METHYLTRANSFERASE"/>
    <property type="match status" value="1"/>
</dbReference>
<evidence type="ECO:0000256" key="3">
    <source>
        <dbReference type="ARBA" id="ARBA00022603"/>
    </source>
</evidence>
<evidence type="ECO:0000256" key="2">
    <source>
        <dbReference type="ARBA" id="ARBA00012534"/>
    </source>
</evidence>
<name>A0A1C3RKM5_9PROT</name>